<accession>A0A8S0SFP4</accession>
<reference evidence="2 3" key="1">
    <citation type="submission" date="2019-12" db="EMBL/GenBank/DDBJ databases">
        <authorList>
            <person name="Alioto T."/>
            <person name="Alioto T."/>
            <person name="Gomez Garrido J."/>
        </authorList>
    </citation>
    <scope>NUCLEOTIDE SEQUENCE [LARGE SCALE GENOMIC DNA]</scope>
</reference>
<dbReference type="EMBL" id="CACTIH010005159">
    <property type="protein sequence ID" value="CAA2991209.1"/>
    <property type="molecule type" value="Genomic_DNA"/>
</dbReference>
<comment type="caution">
    <text evidence="2">The sequence shown here is derived from an EMBL/GenBank/DDBJ whole genome shotgun (WGS) entry which is preliminary data.</text>
</comment>
<evidence type="ECO:0000256" key="1">
    <source>
        <dbReference type="SAM" id="MobiDB-lite"/>
    </source>
</evidence>
<gene>
    <name evidence="2" type="ORF">OLEA9_A074810</name>
</gene>
<feature type="region of interest" description="Disordered" evidence="1">
    <location>
        <begin position="40"/>
        <end position="80"/>
    </location>
</feature>
<evidence type="ECO:0000313" key="3">
    <source>
        <dbReference type="Proteomes" id="UP000594638"/>
    </source>
</evidence>
<sequence length="80" mass="8698">RLGAGKRNSGPHRDRKILAKVCHGNHGRVHPACVRQPPLARGVPRLREDPRICGQARADHQAGEGEQAEDKEQVADPTAP</sequence>
<feature type="compositionally biased region" description="Basic and acidic residues" evidence="1">
    <location>
        <begin position="45"/>
        <end position="74"/>
    </location>
</feature>
<proteinExistence type="predicted"/>
<keyword evidence="3" id="KW-1185">Reference proteome</keyword>
<dbReference type="Proteomes" id="UP000594638">
    <property type="component" value="Unassembled WGS sequence"/>
</dbReference>
<organism evidence="2 3">
    <name type="scientific">Olea europaea subsp. europaea</name>
    <dbReference type="NCBI Taxonomy" id="158383"/>
    <lineage>
        <taxon>Eukaryota</taxon>
        <taxon>Viridiplantae</taxon>
        <taxon>Streptophyta</taxon>
        <taxon>Embryophyta</taxon>
        <taxon>Tracheophyta</taxon>
        <taxon>Spermatophyta</taxon>
        <taxon>Magnoliopsida</taxon>
        <taxon>eudicotyledons</taxon>
        <taxon>Gunneridae</taxon>
        <taxon>Pentapetalae</taxon>
        <taxon>asterids</taxon>
        <taxon>lamiids</taxon>
        <taxon>Lamiales</taxon>
        <taxon>Oleaceae</taxon>
        <taxon>Oleeae</taxon>
        <taxon>Olea</taxon>
    </lineage>
</organism>
<evidence type="ECO:0000313" key="2">
    <source>
        <dbReference type="EMBL" id="CAA2991209.1"/>
    </source>
</evidence>
<dbReference type="AlphaFoldDB" id="A0A8S0SFP4"/>
<protein>
    <submittedName>
        <fullName evidence="2">Uncharacterized protein</fullName>
    </submittedName>
</protein>
<feature type="non-terminal residue" evidence="2">
    <location>
        <position position="1"/>
    </location>
</feature>
<dbReference type="Gramene" id="OE9A074810T1">
    <property type="protein sequence ID" value="OE9A074810C1"/>
    <property type="gene ID" value="OE9A074810"/>
</dbReference>
<name>A0A8S0SFP4_OLEEU</name>